<proteinExistence type="predicted"/>
<dbReference type="AlphaFoldDB" id="A0A200PMJ8"/>
<keyword evidence="3" id="KW-1185">Reference proteome</keyword>
<feature type="transmembrane region" description="Helical" evidence="1">
    <location>
        <begin position="142"/>
        <end position="168"/>
    </location>
</feature>
<feature type="transmembrane region" description="Helical" evidence="1">
    <location>
        <begin position="274"/>
        <end position="298"/>
    </location>
</feature>
<name>A0A200PMJ8_MACCD</name>
<reference evidence="2 3" key="1">
    <citation type="journal article" date="2017" name="Mol. Plant">
        <title>The Genome of Medicinal Plant Macleaya cordata Provides New Insights into Benzylisoquinoline Alkaloids Metabolism.</title>
        <authorList>
            <person name="Liu X."/>
            <person name="Liu Y."/>
            <person name="Huang P."/>
            <person name="Ma Y."/>
            <person name="Qing Z."/>
            <person name="Tang Q."/>
            <person name="Cao H."/>
            <person name="Cheng P."/>
            <person name="Zheng Y."/>
            <person name="Yuan Z."/>
            <person name="Zhou Y."/>
            <person name="Liu J."/>
            <person name="Tang Z."/>
            <person name="Zhuo Y."/>
            <person name="Zhang Y."/>
            <person name="Yu L."/>
            <person name="Huang J."/>
            <person name="Yang P."/>
            <person name="Peng Q."/>
            <person name="Zhang J."/>
            <person name="Jiang W."/>
            <person name="Zhang Z."/>
            <person name="Lin K."/>
            <person name="Ro D.K."/>
            <person name="Chen X."/>
            <person name="Xiong X."/>
            <person name="Shang Y."/>
            <person name="Huang S."/>
            <person name="Zeng J."/>
        </authorList>
    </citation>
    <scope>NUCLEOTIDE SEQUENCE [LARGE SCALE GENOMIC DNA]</scope>
    <source>
        <strain evidence="3">cv. BLH2017</strain>
        <tissue evidence="2">Root</tissue>
    </source>
</reference>
<sequence length="339" mass="39016">MDREPEELQFMGLFGIYKEAYKITVSWRKIFSRITLSLILPLSFIYLAQIQISELILAKIDDSQDVEGLATRGTSNFNRIHAHIVSEWISFGIFKAIYLLLLLIFSLLSTSAVVYTIACIYTSKDITFKKVISVVPKVWKRLMITFLWNFFILIVYNFLAIFLAYWIIDLTFDPEGEGGVTTLVLLIIIAIPYLIGLVYISVVWQLASVVSVMEEVYGIKAMIKSRALIKGKIWVSAFIFTKLQLCFIAILIAFKILVVHGESVRMVSRVSLGIFFFLLLTILIHFALVIQTIIYFVCKSYHHQNIDKSDLAEYLEVYNLGDYVPLMRDKDVQLEQFHV</sequence>
<evidence type="ECO:0000256" key="1">
    <source>
        <dbReference type="SAM" id="Phobius"/>
    </source>
</evidence>
<keyword evidence="1" id="KW-1133">Transmembrane helix</keyword>
<accession>A0A200PMJ8</accession>
<dbReference type="InParanoid" id="A0A200PMJ8"/>
<dbReference type="OMA" id="KAANVQM"/>
<feature type="transmembrane region" description="Helical" evidence="1">
    <location>
        <begin position="180"/>
        <end position="212"/>
    </location>
</feature>
<feature type="transmembrane region" description="Helical" evidence="1">
    <location>
        <begin position="233"/>
        <end position="254"/>
    </location>
</feature>
<dbReference type="EMBL" id="MVGT01004443">
    <property type="protein sequence ID" value="OUZ99445.1"/>
    <property type="molecule type" value="Genomic_DNA"/>
</dbReference>
<keyword evidence="1" id="KW-0472">Membrane</keyword>
<dbReference type="OrthoDB" id="1908649at2759"/>
<dbReference type="PANTHER" id="PTHR33133">
    <property type="entry name" value="OS08G0107100 PROTEIN-RELATED"/>
    <property type="match status" value="1"/>
</dbReference>
<feature type="transmembrane region" description="Helical" evidence="1">
    <location>
        <begin position="96"/>
        <end position="121"/>
    </location>
</feature>
<organism evidence="2 3">
    <name type="scientific">Macleaya cordata</name>
    <name type="common">Five-seeded plume-poppy</name>
    <name type="synonym">Bocconia cordata</name>
    <dbReference type="NCBI Taxonomy" id="56857"/>
    <lineage>
        <taxon>Eukaryota</taxon>
        <taxon>Viridiplantae</taxon>
        <taxon>Streptophyta</taxon>
        <taxon>Embryophyta</taxon>
        <taxon>Tracheophyta</taxon>
        <taxon>Spermatophyta</taxon>
        <taxon>Magnoliopsida</taxon>
        <taxon>Ranunculales</taxon>
        <taxon>Papaveraceae</taxon>
        <taxon>Papaveroideae</taxon>
        <taxon>Macleaya</taxon>
    </lineage>
</organism>
<evidence type="ECO:0000313" key="3">
    <source>
        <dbReference type="Proteomes" id="UP000195402"/>
    </source>
</evidence>
<dbReference type="PANTHER" id="PTHR33133:SF5">
    <property type="entry name" value="OS08G0107100 PROTEIN"/>
    <property type="match status" value="1"/>
</dbReference>
<protein>
    <submittedName>
        <fullName evidence="2">Uncharacterized protein</fullName>
    </submittedName>
</protein>
<keyword evidence="1" id="KW-0812">Transmembrane</keyword>
<dbReference type="Proteomes" id="UP000195402">
    <property type="component" value="Unassembled WGS sequence"/>
</dbReference>
<gene>
    <name evidence="2" type="ORF">BVC80_1801g16</name>
</gene>
<evidence type="ECO:0000313" key="2">
    <source>
        <dbReference type="EMBL" id="OUZ99445.1"/>
    </source>
</evidence>
<comment type="caution">
    <text evidence="2">The sequence shown here is derived from an EMBL/GenBank/DDBJ whole genome shotgun (WGS) entry which is preliminary data.</text>
</comment>
<dbReference type="STRING" id="56857.A0A200PMJ8"/>
<feature type="transmembrane region" description="Helical" evidence="1">
    <location>
        <begin position="30"/>
        <end position="48"/>
    </location>
</feature>